<feature type="region of interest" description="Disordered" evidence="1">
    <location>
        <begin position="33"/>
        <end position="83"/>
    </location>
</feature>
<sequence length="154" mass="17116">MMSETDVQIARSLGKEASFSNLRVAESAVCAVEPASSQLPRESTEKNPVSDEVMHQLSTFDSESDEYDLSPPPKKSRSNQQQLVEEQKELLRFQRLVLDKEYALCSKLDALLDKISIKLEVVNAAGTSHRTTSSRTYEEALQLGGDPNIEESVI</sequence>
<keyword evidence="3" id="KW-1185">Reference proteome</keyword>
<dbReference type="AlphaFoldDB" id="A0AA36M9V5"/>
<evidence type="ECO:0000256" key="1">
    <source>
        <dbReference type="SAM" id="MobiDB-lite"/>
    </source>
</evidence>
<gene>
    <name evidence="2" type="ORF">CYNAS_LOCUS14793</name>
</gene>
<feature type="compositionally biased region" description="Basic and acidic residues" evidence="1">
    <location>
        <begin position="42"/>
        <end position="54"/>
    </location>
</feature>
<comment type="caution">
    <text evidence="2">The sequence shown here is derived from an EMBL/GenBank/DDBJ whole genome shotgun (WGS) entry which is preliminary data.</text>
</comment>
<reference evidence="2" key="1">
    <citation type="submission" date="2023-07" db="EMBL/GenBank/DDBJ databases">
        <authorList>
            <consortium name="CYATHOMIX"/>
        </authorList>
    </citation>
    <scope>NUCLEOTIDE SEQUENCE</scope>
    <source>
        <strain evidence="2">N/A</strain>
    </source>
</reference>
<evidence type="ECO:0000313" key="2">
    <source>
        <dbReference type="EMBL" id="CAJ0602810.1"/>
    </source>
</evidence>
<dbReference type="Proteomes" id="UP001176961">
    <property type="component" value="Unassembled WGS sequence"/>
</dbReference>
<accession>A0AA36M9V5</accession>
<protein>
    <submittedName>
        <fullName evidence="2">Uncharacterized protein</fullName>
    </submittedName>
</protein>
<dbReference type="EMBL" id="CATQJL010000305">
    <property type="protein sequence ID" value="CAJ0602810.1"/>
    <property type="molecule type" value="Genomic_DNA"/>
</dbReference>
<organism evidence="2 3">
    <name type="scientific">Cylicocyclus nassatus</name>
    <name type="common">Nematode worm</name>
    <dbReference type="NCBI Taxonomy" id="53992"/>
    <lineage>
        <taxon>Eukaryota</taxon>
        <taxon>Metazoa</taxon>
        <taxon>Ecdysozoa</taxon>
        <taxon>Nematoda</taxon>
        <taxon>Chromadorea</taxon>
        <taxon>Rhabditida</taxon>
        <taxon>Rhabditina</taxon>
        <taxon>Rhabditomorpha</taxon>
        <taxon>Strongyloidea</taxon>
        <taxon>Strongylidae</taxon>
        <taxon>Cylicocyclus</taxon>
    </lineage>
</organism>
<name>A0AA36M9V5_CYLNA</name>
<proteinExistence type="predicted"/>
<evidence type="ECO:0000313" key="3">
    <source>
        <dbReference type="Proteomes" id="UP001176961"/>
    </source>
</evidence>